<protein>
    <submittedName>
        <fullName evidence="2">DUF455 family protein</fullName>
    </submittedName>
</protein>
<dbReference type="RefSeq" id="WP_156574391.1">
    <property type="nucleotide sequence ID" value="NZ_CP046415.1"/>
</dbReference>
<dbReference type="Pfam" id="PF04305">
    <property type="entry name" value="DUF455"/>
    <property type="match status" value="1"/>
</dbReference>
<dbReference type="InterPro" id="IPR007402">
    <property type="entry name" value="DUF455"/>
</dbReference>
<feature type="region of interest" description="Disordered" evidence="1">
    <location>
        <begin position="39"/>
        <end position="78"/>
    </location>
</feature>
<evidence type="ECO:0000313" key="3">
    <source>
        <dbReference type="Proteomes" id="UP000427716"/>
    </source>
</evidence>
<keyword evidence="3" id="KW-1185">Reference proteome</keyword>
<evidence type="ECO:0000256" key="1">
    <source>
        <dbReference type="SAM" id="MobiDB-lite"/>
    </source>
</evidence>
<proteinExistence type="predicted"/>
<dbReference type="InterPro" id="IPR011197">
    <property type="entry name" value="UCP012318"/>
</dbReference>
<dbReference type="InterPro" id="IPR009078">
    <property type="entry name" value="Ferritin-like_SF"/>
</dbReference>
<reference evidence="2 3" key="1">
    <citation type="submission" date="2019-11" db="EMBL/GenBank/DDBJ databases">
        <authorList>
            <person name="Zhang J."/>
            <person name="Sun C."/>
        </authorList>
    </citation>
    <scope>NUCLEOTIDE SEQUENCE [LARGE SCALE GENOMIC DNA]</scope>
    <source>
        <strain evidence="3">sp2</strain>
    </source>
</reference>
<gene>
    <name evidence="2" type="ORF">GM160_07925</name>
</gene>
<name>A0A6I6CXC5_9GAMM</name>
<dbReference type="AlphaFoldDB" id="A0A6I6CXC5"/>
<evidence type="ECO:0000313" key="2">
    <source>
        <dbReference type="EMBL" id="QGT78829.1"/>
    </source>
</evidence>
<dbReference type="CDD" id="cd00657">
    <property type="entry name" value="Ferritin_like"/>
    <property type="match status" value="1"/>
</dbReference>
<dbReference type="Proteomes" id="UP000427716">
    <property type="component" value="Chromosome"/>
</dbReference>
<dbReference type="EMBL" id="CP046415">
    <property type="protein sequence ID" value="QGT78829.1"/>
    <property type="molecule type" value="Genomic_DNA"/>
</dbReference>
<sequence length="278" mass="31394">MTDTLRERAGRALRDNNPAAKADAVRALYDEAMAMPDAEVPLPPVSVEPVPDPGRPERPELVAPRDVPKRGPATPEGRASMAHSFAHIEFNAMNIGLDACYRFDAMPAGFYRDWLSVARDEAKHFELLDAYLRERGYEYGAFPAHASLWETVHGTEHDVLVRMALIPRVLEARGLDVTPGIQRKLAQYDDQPLIDILDVIYTEEIEHVHIGTRWFRYACEQRGVDPRTTFRELLQQYMAGRIRGPYDEVGRKAAGFTDGEMQDLKDMEAETLAMLEGK</sequence>
<dbReference type="PIRSF" id="PIRSF012318">
    <property type="entry name" value="UCP012318"/>
    <property type="match status" value="1"/>
</dbReference>
<dbReference type="PANTHER" id="PTHR42782">
    <property type="entry name" value="SI:CH73-314G15.3"/>
    <property type="match status" value="1"/>
</dbReference>
<accession>A0A6I6CXC5</accession>
<organism evidence="2 3">
    <name type="scientific">Guyparkeria halophila</name>
    <dbReference type="NCBI Taxonomy" id="47960"/>
    <lineage>
        <taxon>Bacteria</taxon>
        <taxon>Pseudomonadati</taxon>
        <taxon>Pseudomonadota</taxon>
        <taxon>Gammaproteobacteria</taxon>
        <taxon>Chromatiales</taxon>
        <taxon>Thioalkalibacteraceae</taxon>
        <taxon>Guyparkeria</taxon>
    </lineage>
</organism>
<dbReference type="SUPFAM" id="SSF47240">
    <property type="entry name" value="Ferritin-like"/>
    <property type="match status" value="1"/>
</dbReference>
<feature type="compositionally biased region" description="Pro residues" evidence="1">
    <location>
        <begin position="41"/>
        <end position="53"/>
    </location>
</feature>
<dbReference type="KEGG" id="ghl:GM160_07925"/>
<dbReference type="PANTHER" id="PTHR42782:SF4">
    <property type="entry name" value="DUF455 DOMAIN-CONTAINING PROTEIN"/>
    <property type="match status" value="1"/>
</dbReference>